<organism evidence="4 5">
    <name type="scientific">Motilibacter peucedani</name>
    <dbReference type="NCBI Taxonomy" id="598650"/>
    <lineage>
        <taxon>Bacteria</taxon>
        <taxon>Bacillati</taxon>
        <taxon>Actinomycetota</taxon>
        <taxon>Actinomycetes</taxon>
        <taxon>Motilibacterales</taxon>
        <taxon>Motilibacteraceae</taxon>
        <taxon>Motilibacter</taxon>
    </lineage>
</organism>
<feature type="signal peptide" evidence="3">
    <location>
        <begin position="1"/>
        <end position="21"/>
    </location>
</feature>
<feature type="transmembrane region" description="Helical" evidence="2">
    <location>
        <begin position="661"/>
        <end position="679"/>
    </location>
</feature>
<dbReference type="OrthoDB" id="3797035at2"/>
<comment type="caution">
    <text evidence="4">The sequence shown here is derived from an EMBL/GenBank/DDBJ whole genome shotgun (WGS) entry which is preliminary data.</text>
</comment>
<keyword evidence="5" id="KW-1185">Reference proteome</keyword>
<dbReference type="InterPro" id="IPR046112">
    <property type="entry name" value="DUF6049"/>
</dbReference>
<dbReference type="Proteomes" id="UP000281955">
    <property type="component" value="Unassembled WGS sequence"/>
</dbReference>
<dbReference type="EMBL" id="RBWV01000009">
    <property type="protein sequence ID" value="RKS80377.1"/>
    <property type="molecule type" value="Genomic_DNA"/>
</dbReference>
<dbReference type="InParanoid" id="A0A420XUE0"/>
<keyword evidence="2" id="KW-0812">Transmembrane</keyword>
<evidence type="ECO:0000313" key="4">
    <source>
        <dbReference type="EMBL" id="RKS80377.1"/>
    </source>
</evidence>
<keyword evidence="2" id="KW-1133">Transmembrane helix</keyword>
<evidence type="ECO:0000313" key="5">
    <source>
        <dbReference type="Proteomes" id="UP000281955"/>
    </source>
</evidence>
<dbReference type="Pfam" id="PF19516">
    <property type="entry name" value="DUF6049"/>
    <property type="match status" value="1"/>
</dbReference>
<reference evidence="4 5" key="1">
    <citation type="submission" date="2018-10" db="EMBL/GenBank/DDBJ databases">
        <title>Genomic Encyclopedia of Archaeal and Bacterial Type Strains, Phase II (KMG-II): from individual species to whole genera.</title>
        <authorList>
            <person name="Goeker M."/>
        </authorList>
    </citation>
    <scope>NUCLEOTIDE SEQUENCE [LARGE SCALE GENOMIC DNA]</scope>
    <source>
        <strain evidence="4 5">RP-AC37</strain>
    </source>
</reference>
<accession>A0A420XUE0</accession>
<proteinExistence type="predicted"/>
<feature type="region of interest" description="Disordered" evidence="1">
    <location>
        <begin position="28"/>
        <end position="54"/>
    </location>
</feature>
<evidence type="ECO:0000256" key="3">
    <source>
        <dbReference type="SAM" id="SignalP"/>
    </source>
</evidence>
<feature type="compositionally biased region" description="Low complexity" evidence="1">
    <location>
        <begin position="28"/>
        <end position="42"/>
    </location>
</feature>
<evidence type="ECO:0000256" key="1">
    <source>
        <dbReference type="SAM" id="MobiDB-lite"/>
    </source>
</evidence>
<protein>
    <submittedName>
        <fullName evidence="4">Uncharacterized protein</fullName>
    </submittedName>
</protein>
<dbReference type="AlphaFoldDB" id="A0A420XUE0"/>
<keyword evidence="2" id="KW-0472">Membrane</keyword>
<feature type="chain" id="PRO_5038378512" evidence="3">
    <location>
        <begin position="22"/>
        <end position="697"/>
    </location>
</feature>
<gene>
    <name evidence="4" type="ORF">CLV35_0808</name>
</gene>
<sequence>MTRGRLRTCALVLLVALPCLAGALGPAAAAAPTPAPSSAVPAPGDPTGGPATVALSSLSPQVARPGTDVVVTGVVTAAEPLEDVTVRVWVRRSVTVRAQLQNAVESTSPEGTPGTLVDVSASLAAGASHRFRVVLPAAAVSGGPDVGVRVLSLDVRADDPDGGTRRVALDKTFLPWVPAANEERATKLAVVWPLHDEPHRTADDVFVDDSLAREVAADGRLRTLLDASQGWTLALDPMLAEDLAEMARPTGYLVATATGSTRRPRSAAAADVLAALRARAAQPGAVTLLPYGDVDVAALVAARREADLKAAVARARAVASTVLGASLAVRVGLPQGEGWTARQVAALDRAGVHTVVLPGSWVPADPDASSTPSARTDVRLGDGVSSPALLSDTALTGLLTGTSRRADALARFLAETAMHTAELPGRPRALVVVLPRDWVPVSAGYARALHATLAAADWVVPSSLAPLAAEPATDEREADVPSGTVSASLSRSYLTSVAAHATAGTQFSTVLATTKRATALAAAYAAERLRLESVVATQDGATLLDRSERALRAREAQVRVVTNGHITVPGGSSFPLTVRNDLDQDVRVAVAFSKSGRVSVQTTKVVRVPAGKATRVSVQTRASANGPADITMQLITPRGKLFGDAQPLRLRVRGAGGPAKAVVALAGVVFLFAAGARIVRRRRPGTDSPHPEGTSPA</sequence>
<name>A0A420XUE0_9ACTN</name>
<dbReference type="RefSeq" id="WP_121192068.1">
    <property type="nucleotide sequence ID" value="NZ_RBWV01000009.1"/>
</dbReference>
<keyword evidence="3" id="KW-0732">Signal</keyword>
<evidence type="ECO:0000256" key="2">
    <source>
        <dbReference type="SAM" id="Phobius"/>
    </source>
</evidence>